<keyword evidence="2" id="KW-1185">Reference proteome</keyword>
<dbReference type="EMBL" id="AFBI03000015">
    <property type="protein sequence ID" value="EJW04694.1"/>
    <property type="molecule type" value="Genomic_DNA"/>
</dbReference>
<reference evidence="2" key="2">
    <citation type="submission" date="2015-07" db="EMBL/GenBank/DDBJ databases">
        <title>Contrasting host-pathogen interactions and genome evolution in two generalist and specialist microsporidian pathogens of mosquitoes.</title>
        <authorList>
            <consortium name="The Broad Institute Genomics Platform"/>
            <consortium name="The Broad Institute Genome Sequencing Center for Infectious Disease"/>
            <person name="Cuomo C.A."/>
            <person name="Sanscrainte N.D."/>
            <person name="Goldberg J.M."/>
            <person name="Heiman D."/>
            <person name="Young S."/>
            <person name="Zeng Q."/>
            <person name="Becnel J.J."/>
            <person name="Birren B.W."/>
        </authorList>
    </citation>
    <scope>NUCLEOTIDE SEQUENCE [LARGE SCALE GENOMIC DNA]</scope>
    <source>
        <strain evidence="2">USNM 41457</strain>
    </source>
</reference>
<dbReference type="VEuPathDB" id="MicrosporidiaDB:EDEG_01107"/>
<evidence type="ECO:0000313" key="2">
    <source>
        <dbReference type="Proteomes" id="UP000003163"/>
    </source>
</evidence>
<protein>
    <submittedName>
        <fullName evidence="1">Uncharacterized protein</fullName>
    </submittedName>
</protein>
<dbReference type="AlphaFoldDB" id="J9DB24"/>
<name>J9DB24_EDHAE</name>
<accession>J9DB24</accession>
<proteinExistence type="predicted"/>
<evidence type="ECO:0000313" key="1">
    <source>
        <dbReference type="EMBL" id="EJW04694.1"/>
    </source>
</evidence>
<dbReference type="Proteomes" id="UP000003163">
    <property type="component" value="Unassembled WGS sequence"/>
</dbReference>
<organism evidence="1 2">
    <name type="scientific">Edhazardia aedis (strain USNM 41457)</name>
    <name type="common">Microsporidian parasite</name>
    <dbReference type="NCBI Taxonomy" id="1003232"/>
    <lineage>
        <taxon>Eukaryota</taxon>
        <taxon>Fungi</taxon>
        <taxon>Fungi incertae sedis</taxon>
        <taxon>Microsporidia</taxon>
        <taxon>Edhazardia</taxon>
    </lineage>
</organism>
<dbReference type="InParanoid" id="J9DB24"/>
<comment type="caution">
    <text evidence="1">The sequence shown here is derived from an EMBL/GenBank/DDBJ whole genome shotgun (WGS) entry which is preliminary data.</text>
</comment>
<reference evidence="1 2" key="1">
    <citation type="submission" date="2011-08" db="EMBL/GenBank/DDBJ databases">
        <authorList>
            <person name="Liu Z.J."/>
            <person name="Shi F.L."/>
            <person name="Lu J.Q."/>
            <person name="Li M."/>
            <person name="Wang Z.L."/>
        </authorList>
    </citation>
    <scope>NUCLEOTIDE SEQUENCE [LARGE SCALE GENOMIC DNA]</scope>
    <source>
        <strain evidence="1 2">USNM 41457</strain>
    </source>
</reference>
<sequence>MIFYYILHNYIYSLYSFYKMKCTLFFLILLTDSQPTFAKHNLETIEEENEDESLDQNRKEISYVNIIFFEVYQEYQKCYRSIQDVKEPLEKMIRSLIVCEELISKYEKHYELECKNKLKDNKDMRIGFFKNSDQLSFTEKNMFEKDIENLKRLYNNFESFYRKTYFKYTGYGKNLLMKIREYNKDLKKNKNNK</sequence>
<dbReference type="HOGENOM" id="CLU_1408735_0_0_1"/>
<gene>
    <name evidence="1" type="ORF">EDEG_01107</name>
</gene>